<sequence>MSTRVAELPRNDHTASLGEAGPAGETAGAAGVWYWRVTAESPRHEDWALLGEAERHRAGRMRDERSAAEYVGCRATVRRLLARILGGDPAGVPLGRRPCPGCGSREHGPPAVLLPGGPCLSISHSGGLGMLAVSRTPVGVDVEALRDVHVTELAGVTLTAAEQQVVLVMPEPRRTRAFLRCWTRKEAVLKAVGVGITTSLTALETSPGRRGPVEVTTDIASPGPVPWRVTDIAVPGGWVASLALPATAGGTVTVQAA</sequence>
<evidence type="ECO:0000259" key="4">
    <source>
        <dbReference type="Pfam" id="PF01648"/>
    </source>
</evidence>
<dbReference type="InterPro" id="IPR008278">
    <property type="entry name" value="4-PPantetheinyl_Trfase_dom"/>
</dbReference>
<dbReference type="Gene3D" id="3.90.470.20">
    <property type="entry name" value="4'-phosphopantetheinyl transferase domain"/>
    <property type="match status" value="2"/>
</dbReference>
<dbReference type="GO" id="GO:0008897">
    <property type="term" value="F:holo-[acyl-carrier-protein] synthase activity"/>
    <property type="evidence" value="ECO:0007669"/>
    <property type="project" value="InterPro"/>
</dbReference>
<dbReference type="Proteomes" id="UP000620224">
    <property type="component" value="Unassembled WGS sequence"/>
</dbReference>
<comment type="caution">
    <text evidence="5">The sequence shown here is derived from an EMBL/GenBank/DDBJ whole genome shotgun (WGS) entry which is preliminary data.</text>
</comment>
<protein>
    <submittedName>
        <fullName evidence="5">4'-phosphopantetheinyl transferase</fullName>
    </submittedName>
</protein>
<reference evidence="5" key="1">
    <citation type="journal article" date="2014" name="Int. J. Syst. Evol. Microbiol.">
        <title>Complete genome sequence of Corynebacterium casei LMG S-19264T (=DSM 44701T), isolated from a smear-ripened cheese.</title>
        <authorList>
            <consortium name="US DOE Joint Genome Institute (JGI-PGF)"/>
            <person name="Walter F."/>
            <person name="Albersmeier A."/>
            <person name="Kalinowski J."/>
            <person name="Ruckert C."/>
        </authorList>
    </citation>
    <scope>NUCLEOTIDE SEQUENCE</scope>
    <source>
        <strain evidence="5">JCM 4490</strain>
    </source>
</reference>
<dbReference type="Pfam" id="PF01648">
    <property type="entry name" value="ACPS"/>
    <property type="match status" value="1"/>
</dbReference>
<dbReference type="PANTHER" id="PTHR12215:SF10">
    <property type="entry name" value="L-AMINOADIPATE-SEMIALDEHYDE DEHYDROGENASE-PHOSPHOPANTETHEINYL TRANSFERASE"/>
    <property type="match status" value="1"/>
</dbReference>
<dbReference type="InterPro" id="IPR037143">
    <property type="entry name" value="4-PPantetheinyl_Trfase_dom_sf"/>
</dbReference>
<gene>
    <name evidence="5" type="ORF">GCM10010503_69220</name>
</gene>
<proteinExistence type="inferred from homology"/>
<organism evidence="5 6">
    <name type="scientific">Streptomyces lucensis JCM 4490</name>
    <dbReference type="NCBI Taxonomy" id="1306176"/>
    <lineage>
        <taxon>Bacteria</taxon>
        <taxon>Bacillati</taxon>
        <taxon>Actinomycetota</taxon>
        <taxon>Actinomycetes</taxon>
        <taxon>Kitasatosporales</taxon>
        <taxon>Streptomycetaceae</taxon>
        <taxon>Streptomyces</taxon>
    </lineage>
</organism>
<dbReference type="GO" id="GO:0000287">
    <property type="term" value="F:magnesium ion binding"/>
    <property type="evidence" value="ECO:0007669"/>
    <property type="project" value="InterPro"/>
</dbReference>
<evidence type="ECO:0000313" key="5">
    <source>
        <dbReference type="EMBL" id="GGW82092.1"/>
    </source>
</evidence>
<dbReference type="AlphaFoldDB" id="A0A918MXM8"/>
<dbReference type="SUPFAM" id="SSF56214">
    <property type="entry name" value="4'-phosphopantetheinyl transferase"/>
    <property type="match status" value="2"/>
</dbReference>
<feature type="domain" description="4'-phosphopantetheinyl transferase" evidence="4">
    <location>
        <begin position="137"/>
        <end position="240"/>
    </location>
</feature>
<keyword evidence="6" id="KW-1185">Reference proteome</keyword>
<dbReference type="GO" id="GO:0019878">
    <property type="term" value="P:lysine biosynthetic process via aminoadipic acid"/>
    <property type="evidence" value="ECO:0007669"/>
    <property type="project" value="TreeGrafter"/>
</dbReference>
<evidence type="ECO:0000256" key="2">
    <source>
        <dbReference type="ARBA" id="ARBA00022679"/>
    </source>
</evidence>
<evidence type="ECO:0000256" key="3">
    <source>
        <dbReference type="SAM" id="MobiDB-lite"/>
    </source>
</evidence>
<accession>A0A918MXM8</accession>
<evidence type="ECO:0000256" key="1">
    <source>
        <dbReference type="ARBA" id="ARBA00010990"/>
    </source>
</evidence>
<dbReference type="EMBL" id="BMUE01000030">
    <property type="protein sequence ID" value="GGW82092.1"/>
    <property type="molecule type" value="Genomic_DNA"/>
</dbReference>
<dbReference type="GO" id="GO:0005829">
    <property type="term" value="C:cytosol"/>
    <property type="evidence" value="ECO:0007669"/>
    <property type="project" value="TreeGrafter"/>
</dbReference>
<dbReference type="PANTHER" id="PTHR12215">
    <property type="entry name" value="PHOSPHOPANTETHEINE TRANSFERASE"/>
    <property type="match status" value="1"/>
</dbReference>
<evidence type="ECO:0000313" key="6">
    <source>
        <dbReference type="Proteomes" id="UP000620224"/>
    </source>
</evidence>
<dbReference type="RefSeq" id="WP_229816402.1">
    <property type="nucleotide sequence ID" value="NZ_BMUE01000030.1"/>
</dbReference>
<keyword evidence="2 5" id="KW-0808">Transferase</keyword>
<feature type="region of interest" description="Disordered" evidence="3">
    <location>
        <begin position="1"/>
        <end position="24"/>
    </location>
</feature>
<reference evidence="5" key="2">
    <citation type="submission" date="2020-09" db="EMBL/GenBank/DDBJ databases">
        <authorList>
            <person name="Sun Q."/>
            <person name="Ohkuma M."/>
        </authorList>
    </citation>
    <scope>NUCLEOTIDE SEQUENCE</scope>
    <source>
        <strain evidence="5">JCM 4490</strain>
    </source>
</reference>
<name>A0A918MXM8_9ACTN</name>
<dbReference type="InterPro" id="IPR050559">
    <property type="entry name" value="P-Pant_transferase_sf"/>
</dbReference>
<comment type="similarity">
    <text evidence="1">Belongs to the P-Pant transferase superfamily. Gsp/Sfp/HetI/AcpT family.</text>
</comment>